<reference evidence="7" key="1">
    <citation type="journal article" date="2023" name="Proc. Natl. Acad. Sci. U.S.A.">
        <title>Genomic and structural basis for evolution of tropane alkaloid biosynthesis.</title>
        <authorList>
            <person name="Wanga Y.-J."/>
            <person name="Taina T."/>
            <person name="Yua J.-Y."/>
            <person name="Lia J."/>
            <person name="Xua B."/>
            <person name="Chenc J."/>
            <person name="D'Auriad J.C."/>
            <person name="Huanga J.-P."/>
            <person name="Huanga S.-X."/>
        </authorList>
    </citation>
    <scope>NUCLEOTIDE SEQUENCE [LARGE SCALE GENOMIC DNA]</scope>
    <source>
        <strain evidence="7">cv. KIB-2019</strain>
    </source>
</reference>
<dbReference type="AlphaFoldDB" id="A0A9Q1N1F9"/>
<keyword evidence="2" id="KW-0433">Leucine-rich repeat</keyword>
<keyword evidence="3" id="KW-0732">Signal</keyword>
<comment type="subcellular location">
    <subcellularLocation>
        <location evidence="1">Membrane</location>
        <topology evidence="1">Single-pass type I membrane protein</topology>
    </subcellularLocation>
</comment>
<dbReference type="PANTHER" id="PTHR48053:SF71">
    <property type="entry name" value="LEUCINE RICH REPEAT FAMILY PROTEIN, EXPRESSED"/>
    <property type="match status" value="1"/>
</dbReference>
<proteinExistence type="predicted"/>
<dbReference type="Pfam" id="PF00560">
    <property type="entry name" value="LRR_1"/>
    <property type="match status" value="4"/>
</dbReference>
<dbReference type="OrthoDB" id="676979at2759"/>
<dbReference type="EMBL" id="JAJAGQ010000002">
    <property type="protein sequence ID" value="KAJ8569881.1"/>
    <property type="molecule type" value="Genomic_DNA"/>
</dbReference>
<name>A0A9Q1N1F9_9SOLA</name>
<dbReference type="Proteomes" id="UP001152561">
    <property type="component" value="Unassembled WGS sequence"/>
</dbReference>
<evidence type="ECO:0000313" key="7">
    <source>
        <dbReference type="Proteomes" id="UP001152561"/>
    </source>
</evidence>
<dbReference type="SUPFAM" id="SSF52058">
    <property type="entry name" value="L domain-like"/>
    <property type="match status" value="1"/>
</dbReference>
<sequence length="226" mass="25002">MQLPLLSRIYLAGCGISGEIQEDIQSLARSFQELDLSANHLSGRIPVWIGSLSRLYPLNLSKNKFVSEIPSTITNLENLGVLDLHTNKLQGSVNAVFQMKSRFEGGSLTYLDLSGNCFSRVIDPIGMGGQENIRYLNISHNFLKGSNLPTSLANASTLERLMLQKNQSTGRIPEEFLKLINLKELNLSDNRLEGKIPYGKPFLDFPSSSFSENRGLCGKPLLPCKS</sequence>
<evidence type="ECO:0000256" key="3">
    <source>
        <dbReference type="ARBA" id="ARBA00022729"/>
    </source>
</evidence>
<dbReference type="PANTHER" id="PTHR48053">
    <property type="entry name" value="LEUCINE RICH REPEAT FAMILY PROTEIN, EXPRESSED"/>
    <property type="match status" value="1"/>
</dbReference>
<dbReference type="FunFam" id="3.80.10.10:FF:000383">
    <property type="entry name" value="Leucine-rich repeat receptor protein kinase EMS1"/>
    <property type="match status" value="1"/>
</dbReference>
<keyword evidence="4" id="KW-0677">Repeat</keyword>
<organism evidence="6 7">
    <name type="scientific">Anisodus acutangulus</name>
    <dbReference type="NCBI Taxonomy" id="402998"/>
    <lineage>
        <taxon>Eukaryota</taxon>
        <taxon>Viridiplantae</taxon>
        <taxon>Streptophyta</taxon>
        <taxon>Embryophyta</taxon>
        <taxon>Tracheophyta</taxon>
        <taxon>Spermatophyta</taxon>
        <taxon>Magnoliopsida</taxon>
        <taxon>eudicotyledons</taxon>
        <taxon>Gunneridae</taxon>
        <taxon>Pentapetalae</taxon>
        <taxon>asterids</taxon>
        <taxon>lamiids</taxon>
        <taxon>Solanales</taxon>
        <taxon>Solanaceae</taxon>
        <taxon>Solanoideae</taxon>
        <taxon>Hyoscyameae</taxon>
        <taxon>Anisodus</taxon>
    </lineage>
</organism>
<evidence type="ECO:0000256" key="4">
    <source>
        <dbReference type="ARBA" id="ARBA00022737"/>
    </source>
</evidence>
<dbReference type="GO" id="GO:0016020">
    <property type="term" value="C:membrane"/>
    <property type="evidence" value="ECO:0007669"/>
    <property type="project" value="UniProtKB-SubCell"/>
</dbReference>
<protein>
    <submittedName>
        <fullName evidence="6">Uncharacterized protein</fullName>
    </submittedName>
</protein>
<evidence type="ECO:0000256" key="2">
    <source>
        <dbReference type="ARBA" id="ARBA00022614"/>
    </source>
</evidence>
<evidence type="ECO:0000256" key="1">
    <source>
        <dbReference type="ARBA" id="ARBA00004479"/>
    </source>
</evidence>
<keyword evidence="7" id="KW-1185">Reference proteome</keyword>
<accession>A0A9Q1N1F9</accession>
<keyword evidence="5" id="KW-0675">Receptor</keyword>
<comment type="caution">
    <text evidence="6">The sequence shown here is derived from an EMBL/GenBank/DDBJ whole genome shotgun (WGS) entry which is preliminary data.</text>
</comment>
<dbReference type="InterPro" id="IPR051716">
    <property type="entry name" value="Plant_RL_S/T_kinase"/>
</dbReference>
<dbReference type="InterPro" id="IPR001611">
    <property type="entry name" value="Leu-rich_rpt"/>
</dbReference>
<evidence type="ECO:0000256" key="5">
    <source>
        <dbReference type="ARBA" id="ARBA00023170"/>
    </source>
</evidence>
<gene>
    <name evidence="6" type="ORF">K7X08_006458</name>
</gene>
<dbReference type="Gene3D" id="3.80.10.10">
    <property type="entry name" value="Ribonuclease Inhibitor"/>
    <property type="match status" value="1"/>
</dbReference>
<dbReference type="InterPro" id="IPR032675">
    <property type="entry name" value="LRR_dom_sf"/>
</dbReference>
<evidence type="ECO:0000313" key="6">
    <source>
        <dbReference type="EMBL" id="KAJ8569881.1"/>
    </source>
</evidence>